<feature type="transmembrane region" description="Helical" evidence="2">
    <location>
        <begin position="117"/>
        <end position="139"/>
    </location>
</feature>
<organism evidence="3 4">
    <name type="scientific">Ceratopteris richardii</name>
    <name type="common">Triangle waterfern</name>
    <dbReference type="NCBI Taxonomy" id="49495"/>
    <lineage>
        <taxon>Eukaryota</taxon>
        <taxon>Viridiplantae</taxon>
        <taxon>Streptophyta</taxon>
        <taxon>Embryophyta</taxon>
        <taxon>Tracheophyta</taxon>
        <taxon>Polypodiopsida</taxon>
        <taxon>Polypodiidae</taxon>
        <taxon>Polypodiales</taxon>
        <taxon>Pteridineae</taxon>
        <taxon>Pteridaceae</taxon>
        <taxon>Parkerioideae</taxon>
        <taxon>Ceratopteris</taxon>
    </lineage>
</organism>
<dbReference type="Proteomes" id="UP000825935">
    <property type="component" value="Chromosome 13"/>
</dbReference>
<comment type="caution">
    <text evidence="3">The sequence shown here is derived from an EMBL/GenBank/DDBJ whole genome shotgun (WGS) entry which is preliminary data.</text>
</comment>
<keyword evidence="4" id="KW-1185">Reference proteome</keyword>
<dbReference type="AlphaFoldDB" id="A0A8T2TJN0"/>
<evidence type="ECO:0000313" key="3">
    <source>
        <dbReference type="EMBL" id="KAH7421584.1"/>
    </source>
</evidence>
<evidence type="ECO:0000256" key="1">
    <source>
        <dbReference type="SAM" id="MobiDB-lite"/>
    </source>
</evidence>
<keyword evidence="2" id="KW-0812">Transmembrane</keyword>
<name>A0A8T2TJN0_CERRI</name>
<feature type="region of interest" description="Disordered" evidence="1">
    <location>
        <begin position="224"/>
        <end position="299"/>
    </location>
</feature>
<dbReference type="OrthoDB" id="432835at2759"/>
<feature type="transmembrane region" description="Helical" evidence="2">
    <location>
        <begin position="180"/>
        <end position="202"/>
    </location>
</feature>
<evidence type="ECO:0000313" key="4">
    <source>
        <dbReference type="Proteomes" id="UP000825935"/>
    </source>
</evidence>
<reference evidence="3" key="1">
    <citation type="submission" date="2021-08" db="EMBL/GenBank/DDBJ databases">
        <title>WGS assembly of Ceratopteris richardii.</title>
        <authorList>
            <person name="Marchant D.B."/>
            <person name="Chen G."/>
            <person name="Jenkins J."/>
            <person name="Shu S."/>
            <person name="Leebens-Mack J."/>
            <person name="Grimwood J."/>
            <person name="Schmutz J."/>
            <person name="Soltis P."/>
            <person name="Soltis D."/>
            <person name="Chen Z.-H."/>
        </authorList>
    </citation>
    <scope>NUCLEOTIDE SEQUENCE</scope>
    <source>
        <strain evidence="3">Whitten #5841</strain>
        <tissue evidence="3">Leaf</tissue>
    </source>
</reference>
<feature type="compositionally biased region" description="Polar residues" evidence="1">
    <location>
        <begin position="225"/>
        <end position="249"/>
    </location>
</feature>
<proteinExistence type="predicted"/>
<protein>
    <submittedName>
        <fullName evidence="3">Uncharacterized protein</fullName>
    </submittedName>
</protein>
<feature type="transmembrane region" description="Helical" evidence="2">
    <location>
        <begin position="6"/>
        <end position="31"/>
    </location>
</feature>
<sequence>MTCRGFIQLLLKIINFLFILAGLAMIGYGIYMVVTYNSSSSTVSTSPPPPPPLTPPPPPPSSEYYFAHHSNALSKNDINSANADVELVQLRRSLLYKASEYELSFLSSFWSSIPSAWFLYTFIGVGVVITLITCSGYIAAATQNGCCLSCKVVHILQVIPEDSTGELDSIESFVEDNIGILKWVALGIIVVEALALLFAVILRAINASARKDYDSDDEYLAPAASRSSRQPLLNRQTTAGTAGNASGSESRPARADAWSTRMREKYGLDTTEFSYNPESKRYPQQAAPAEENKGCCSIM</sequence>
<evidence type="ECO:0000256" key="2">
    <source>
        <dbReference type="SAM" id="Phobius"/>
    </source>
</evidence>
<dbReference type="SUPFAM" id="SSF101447">
    <property type="entry name" value="Formin homology 2 domain (FH2 domain)"/>
    <property type="match status" value="1"/>
</dbReference>
<keyword evidence="2" id="KW-1133">Transmembrane helix</keyword>
<gene>
    <name evidence="3" type="ORF">KP509_13G064500</name>
</gene>
<dbReference type="PRINTS" id="PR00259">
    <property type="entry name" value="TMFOUR"/>
</dbReference>
<keyword evidence="2" id="KW-0472">Membrane</keyword>
<dbReference type="EMBL" id="CM035418">
    <property type="protein sequence ID" value="KAH7421584.1"/>
    <property type="molecule type" value="Genomic_DNA"/>
</dbReference>
<accession>A0A8T2TJN0</accession>